<evidence type="ECO:0000313" key="2">
    <source>
        <dbReference type="Proteomes" id="UP000050761"/>
    </source>
</evidence>
<dbReference type="AlphaFoldDB" id="A0A183GX84"/>
<protein>
    <submittedName>
        <fullName evidence="3">DUF3850 domain-containing protein</fullName>
    </submittedName>
</protein>
<accession>A0A3P8FW81</accession>
<sequence>MEIALQEKSKGIVYEGYTKAFRQCIFEEGDVVGKNERYEFRLIVTVFQLFKIVRSPREGVKASSFKERLHLLQHYGFRWLYAVLSI</sequence>
<dbReference type="OrthoDB" id="5852096at2759"/>
<dbReference type="Proteomes" id="UP000050761">
    <property type="component" value="Unassembled WGS sequence"/>
</dbReference>
<organism evidence="2 3">
    <name type="scientific">Heligmosomoides polygyrus</name>
    <name type="common">Parasitic roundworm</name>
    <dbReference type="NCBI Taxonomy" id="6339"/>
    <lineage>
        <taxon>Eukaryota</taxon>
        <taxon>Metazoa</taxon>
        <taxon>Ecdysozoa</taxon>
        <taxon>Nematoda</taxon>
        <taxon>Chromadorea</taxon>
        <taxon>Rhabditida</taxon>
        <taxon>Rhabditina</taxon>
        <taxon>Rhabditomorpha</taxon>
        <taxon>Strongyloidea</taxon>
        <taxon>Heligmosomidae</taxon>
        <taxon>Heligmosomoides</taxon>
    </lineage>
</organism>
<dbReference type="EMBL" id="UZAH01042932">
    <property type="protein sequence ID" value="VDP62564.1"/>
    <property type="molecule type" value="Genomic_DNA"/>
</dbReference>
<evidence type="ECO:0000313" key="3">
    <source>
        <dbReference type="WBParaSite" id="HPBE_0002730401-mRNA-1"/>
    </source>
</evidence>
<dbReference type="WBParaSite" id="HPBE_0002730401-mRNA-1">
    <property type="protein sequence ID" value="HPBE_0002730401-mRNA-1"/>
    <property type="gene ID" value="HPBE_0002730401"/>
</dbReference>
<reference evidence="1 2" key="1">
    <citation type="submission" date="2018-11" db="EMBL/GenBank/DDBJ databases">
        <authorList>
            <consortium name="Pathogen Informatics"/>
        </authorList>
    </citation>
    <scope>NUCLEOTIDE SEQUENCE [LARGE SCALE GENOMIC DNA]</scope>
</reference>
<proteinExistence type="predicted"/>
<accession>A0A183GX84</accession>
<gene>
    <name evidence="1" type="ORF">HPBE_LOCUS27302</name>
</gene>
<reference evidence="3" key="2">
    <citation type="submission" date="2019-09" db="UniProtKB">
        <authorList>
            <consortium name="WormBaseParasite"/>
        </authorList>
    </citation>
    <scope>IDENTIFICATION</scope>
</reference>
<evidence type="ECO:0000313" key="1">
    <source>
        <dbReference type="EMBL" id="VDP62564.1"/>
    </source>
</evidence>
<keyword evidence="2" id="KW-1185">Reference proteome</keyword>
<name>A0A183GX84_HELPZ</name>